<evidence type="ECO:0000313" key="2">
    <source>
        <dbReference type="Proteomes" id="UP000828390"/>
    </source>
</evidence>
<dbReference type="SUPFAM" id="SSF57414">
    <property type="entry name" value="Hairpin loop containing domain-like"/>
    <property type="match status" value="1"/>
</dbReference>
<protein>
    <recommendedName>
        <fullName evidence="3">Apple domain-containing protein</fullName>
    </recommendedName>
</protein>
<proteinExistence type="predicted"/>
<sequence>MQNVQFRDTLSPEYVLKGRRSSVVDCGRTCASDVACKAFFFGITSGNCYVSYTEVADTILCVVTAGQFYEGTM</sequence>
<dbReference type="EMBL" id="JAIWYP010000007">
    <property type="protein sequence ID" value="KAH3798328.1"/>
    <property type="molecule type" value="Genomic_DNA"/>
</dbReference>
<dbReference type="Proteomes" id="UP000828390">
    <property type="component" value="Unassembled WGS sequence"/>
</dbReference>
<evidence type="ECO:0000313" key="1">
    <source>
        <dbReference type="EMBL" id="KAH3798328.1"/>
    </source>
</evidence>
<organism evidence="1 2">
    <name type="scientific">Dreissena polymorpha</name>
    <name type="common">Zebra mussel</name>
    <name type="synonym">Mytilus polymorpha</name>
    <dbReference type="NCBI Taxonomy" id="45954"/>
    <lineage>
        <taxon>Eukaryota</taxon>
        <taxon>Metazoa</taxon>
        <taxon>Spiralia</taxon>
        <taxon>Lophotrochozoa</taxon>
        <taxon>Mollusca</taxon>
        <taxon>Bivalvia</taxon>
        <taxon>Autobranchia</taxon>
        <taxon>Heteroconchia</taxon>
        <taxon>Euheterodonta</taxon>
        <taxon>Imparidentia</taxon>
        <taxon>Neoheterodontei</taxon>
        <taxon>Myida</taxon>
        <taxon>Dreissenoidea</taxon>
        <taxon>Dreissenidae</taxon>
        <taxon>Dreissena</taxon>
    </lineage>
</organism>
<accession>A0A9D4FJF7</accession>
<dbReference type="AlphaFoldDB" id="A0A9D4FJF7"/>
<reference evidence="1" key="1">
    <citation type="journal article" date="2019" name="bioRxiv">
        <title>The Genome of the Zebra Mussel, Dreissena polymorpha: A Resource for Invasive Species Research.</title>
        <authorList>
            <person name="McCartney M.A."/>
            <person name="Auch B."/>
            <person name="Kono T."/>
            <person name="Mallez S."/>
            <person name="Zhang Y."/>
            <person name="Obille A."/>
            <person name="Becker A."/>
            <person name="Abrahante J.E."/>
            <person name="Garbe J."/>
            <person name="Badalamenti J.P."/>
            <person name="Herman A."/>
            <person name="Mangelson H."/>
            <person name="Liachko I."/>
            <person name="Sullivan S."/>
            <person name="Sone E.D."/>
            <person name="Koren S."/>
            <person name="Silverstein K.A.T."/>
            <person name="Beckman K.B."/>
            <person name="Gohl D.M."/>
        </authorList>
    </citation>
    <scope>NUCLEOTIDE SEQUENCE</scope>
    <source>
        <strain evidence="1">Duluth1</strain>
        <tissue evidence="1">Whole animal</tissue>
    </source>
</reference>
<reference evidence="1" key="2">
    <citation type="submission" date="2020-11" db="EMBL/GenBank/DDBJ databases">
        <authorList>
            <person name="McCartney M.A."/>
            <person name="Auch B."/>
            <person name="Kono T."/>
            <person name="Mallez S."/>
            <person name="Becker A."/>
            <person name="Gohl D.M."/>
            <person name="Silverstein K.A.T."/>
            <person name="Koren S."/>
            <person name="Bechman K.B."/>
            <person name="Herman A."/>
            <person name="Abrahante J.E."/>
            <person name="Garbe J."/>
        </authorList>
    </citation>
    <scope>NUCLEOTIDE SEQUENCE</scope>
    <source>
        <strain evidence="1">Duluth1</strain>
        <tissue evidence="1">Whole animal</tissue>
    </source>
</reference>
<evidence type="ECO:0008006" key="3">
    <source>
        <dbReference type="Google" id="ProtNLM"/>
    </source>
</evidence>
<name>A0A9D4FJF7_DREPO</name>
<keyword evidence="2" id="KW-1185">Reference proteome</keyword>
<gene>
    <name evidence="1" type="ORF">DPMN_151926</name>
</gene>
<comment type="caution">
    <text evidence="1">The sequence shown here is derived from an EMBL/GenBank/DDBJ whole genome shotgun (WGS) entry which is preliminary data.</text>
</comment>
<dbReference type="Gene3D" id="3.50.4.10">
    <property type="entry name" value="Hepatocyte Growth Factor"/>
    <property type="match status" value="1"/>
</dbReference>